<organism evidence="2 3">
    <name type="scientific">Paraburkholderia acidicola</name>
    <dbReference type="NCBI Taxonomy" id="1912599"/>
    <lineage>
        <taxon>Bacteria</taxon>
        <taxon>Pseudomonadati</taxon>
        <taxon>Pseudomonadota</taxon>
        <taxon>Betaproteobacteria</taxon>
        <taxon>Burkholderiales</taxon>
        <taxon>Burkholderiaceae</taxon>
        <taxon>Paraburkholderia</taxon>
    </lineage>
</organism>
<sequence length="95" mass="11009">MSDKRKLVRPTNDENAAINRGIENDPDSPEVTREQMAEMQPRRVRMGRPPADVTKVATSIRYDRDVLEAFRSTGDGWQTRINEVLREYAKSHHMI</sequence>
<accession>A0ABV1LUW7</accession>
<name>A0ABV1LUW7_9BURK</name>
<dbReference type="Proteomes" id="UP001469089">
    <property type="component" value="Unassembled WGS sequence"/>
</dbReference>
<feature type="region of interest" description="Disordered" evidence="1">
    <location>
        <begin position="1"/>
        <end position="49"/>
    </location>
</feature>
<evidence type="ECO:0000256" key="1">
    <source>
        <dbReference type="SAM" id="MobiDB-lite"/>
    </source>
</evidence>
<dbReference type="RefSeq" id="WP_349544754.1">
    <property type="nucleotide sequence ID" value="NZ_JAOALG010000002.1"/>
</dbReference>
<dbReference type="EMBL" id="JAOALG010000002">
    <property type="protein sequence ID" value="MEQ5843012.1"/>
    <property type="molecule type" value="Genomic_DNA"/>
</dbReference>
<reference evidence="2 3" key="1">
    <citation type="journal article" date="2024" name="Chem. Sci.">
        <title>Discovery of a lagriamide polyketide by integrated genome mining, isotopic labeling, and untargeted metabolomics.</title>
        <authorList>
            <person name="Fergusson C.H."/>
            <person name="Saulog J."/>
            <person name="Paulo B.S."/>
            <person name="Wilson D.M."/>
            <person name="Liu D.Y."/>
            <person name="Morehouse N.J."/>
            <person name="Waterworth S."/>
            <person name="Barkei J."/>
            <person name="Gray C.A."/>
            <person name="Kwan J.C."/>
            <person name="Eustaquio A.S."/>
            <person name="Linington R.G."/>
        </authorList>
    </citation>
    <scope>NUCLEOTIDE SEQUENCE [LARGE SCALE GENOMIC DNA]</scope>
    <source>
        <strain evidence="2 3">RL17-338-BIF-B</strain>
    </source>
</reference>
<dbReference type="InterPro" id="IPR025528">
    <property type="entry name" value="BrnA_antitoxin"/>
</dbReference>
<gene>
    <name evidence="2" type="ORF">N0A02_26510</name>
</gene>
<comment type="caution">
    <text evidence="2">The sequence shown here is derived from an EMBL/GenBank/DDBJ whole genome shotgun (WGS) entry which is preliminary data.</text>
</comment>
<protein>
    <submittedName>
        <fullName evidence="2">BrnA antitoxin family protein</fullName>
    </submittedName>
</protein>
<keyword evidence="3" id="KW-1185">Reference proteome</keyword>
<proteinExistence type="predicted"/>
<evidence type="ECO:0000313" key="3">
    <source>
        <dbReference type="Proteomes" id="UP001469089"/>
    </source>
</evidence>
<dbReference type="Pfam" id="PF14384">
    <property type="entry name" value="BrnA_antitoxin"/>
    <property type="match status" value="1"/>
</dbReference>
<evidence type="ECO:0000313" key="2">
    <source>
        <dbReference type="EMBL" id="MEQ5843012.1"/>
    </source>
</evidence>